<feature type="region of interest" description="Disordered" evidence="2">
    <location>
        <begin position="1"/>
        <end position="36"/>
    </location>
</feature>
<protein>
    <submittedName>
        <fullName evidence="3">Uncharacterized protein</fullName>
    </submittedName>
</protein>
<reference evidence="3" key="1">
    <citation type="journal article" date="2020" name="New Phytol.">
        <title>Comparative genomics reveals dynamic genome evolution in host specialist ectomycorrhizal fungi.</title>
        <authorList>
            <person name="Lofgren L.A."/>
            <person name="Nguyen N.H."/>
            <person name="Vilgalys R."/>
            <person name="Ruytinx J."/>
            <person name="Liao H.L."/>
            <person name="Branco S."/>
            <person name="Kuo A."/>
            <person name="LaButti K."/>
            <person name="Lipzen A."/>
            <person name="Andreopoulos W."/>
            <person name="Pangilinan J."/>
            <person name="Riley R."/>
            <person name="Hundley H."/>
            <person name="Na H."/>
            <person name="Barry K."/>
            <person name="Grigoriev I.V."/>
            <person name="Stajich J.E."/>
            <person name="Kennedy P.G."/>
        </authorList>
    </citation>
    <scope>NUCLEOTIDE SEQUENCE</scope>
    <source>
        <strain evidence="3">FC203</strain>
    </source>
</reference>
<feature type="region of interest" description="Disordered" evidence="2">
    <location>
        <begin position="157"/>
        <end position="220"/>
    </location>
</feature>
<feature type="compositionally biased region" description="Basic residues" evidence="2">
    <location>
        <begin position="19"/>
        <end position="29"/>
    </location>
</feature>
<gene>
    <name evidence="3" type="ORF">F5891DRAFT_1199606</name>
</gene>
<keyword evidence="4" id="KW-1185">Reference proteome</keyword>
<dbReference type="EMBL" id="JABBWK010000195">
    <property type="protein sequence ID" value="KAG1887557.1"/>
    <property type="molecule type" value="Genomic_DNA"/>
</dbReference>
<dbReference type="RefSeq" id="XP_041216961.1">
    <property type="nucleotide sequence ID" value="XM_041368778.1"/>
</dbReference>
<dbReference type="Proteomes" id="UP001195769">
    <property type="component" value="Unassembled WGS sequence"/>
</dbReference>
<accession>A0AAD4DP82</accession>
<name>A0AAD4DP82_9AGAM</name>
<dbReference type="AlphaFoldDB" id="A0AAD4DP82"/>
<feature type="compositionally biased region" description="Basic residues" evidence="2">
    <location>
        <begin position="1"/>
        <end position="11"/>
    </location>
</feature>
<feature type="compositionally biased region" description="Polar residues" evidence="2">
    <location>
        <begin position="161"/>
        <end position="180"/>
    </location>
</feature>
<dbReference type="GeneID" id="64663076"/>
<evidence type="ECO:0000256" key="1">
    <source>
        <dbReference type="SAM" id="Coils"/>
    </source>
</evidence>
<feature type="coiled-coil region" evidence="1">
    <location>
        <begin position="101"/>
        <end position="149"/>
    </location>
</feature>
<organism evidence="3 4">
    <name type="scientific">Suillus fuscotomentosus</name>
    <dbReference type="NCBI Taxonomy" id="1912939"/>
    <lineage>
        <taxon>Eukaryota</taxon>
        <taxon>Fungi</taxon>
        <taxon>Dikarya</taxon>
        <taxon>Basidiomycota</taxon>
        <taxon>Agaricomycotina</taxon>
        <taxon>Agaricomycetes</taxon>
        <taxon>Agaricomycetidae</taxon>
        <taxon>Boletales</taxon>
        <taxon>Suillineae</taxon>
        <taxon>Suillaceae</taxon>
        <taxon>Suillus</taxon>
    </lineage>
</organism>
<evidence type="ECO:0000256" key="2">
    <source>
        <dbReference type="SAM" id="MobiDB-lite"/>
    </source>
</evidence>
<evidence type="ECO:0000313" key="4">
    <source>
        <dbReference type="Proteomes" id="UP001195769"/>
    </source>
</evidence>
<comment type="caution">
    <text evidence="3">The sequence shown here is derived from an EMBL/GenBank/DDBJ whole genome shotgun (WGS) entry which is preliminary data.</text>
</comment>
<evidence type="ECO:0000313" key="3">
    <source>
        <dbReference type="EMBL" id="KAG1887557.1"/>
    </source>
</evidence>
<keyword evidence="1" id="KW-0175">Coiled coil</keyword>
<sequence length="220" mass="25037">MARTPRTRHTRIAASPHKQQPKNKRKPRQRPITQVPPSAVCRGTRAQVRARSNLNLERLQNKRHLEESLKETILYMDDRIEKKQIELAQTWIARGQTDAELAQTQAKVARKQAQLDRQKAKLAHQQAELALQEAELARQEAILDKLKALRHVSEPTRLKDSTNTVHTLETKTSASSQQDSTELDEEHKTSTRTETNIIVDDTTNLSTSPIITPTSRTLLP</sequence>
<feature type="compositionally biased region" description="Low complexity" evidence="2">
    <location>
        <begin position="202"/>
        <end position="220"/>
    </location>
</feature>
<proteinExistence type="predicted"/>